<keyword evidence="5" id="KW-0732">Signal</keyword>
<dbReference type="InParanoid" id="A0A803JDV8"/>
<evidence type="ECO:0000256" key="3">
    <source>
        <dbReference type="ARBA" id="ARBA00016494"/>
    </source>
</evidence>
<accession>A0A803JDV8</accession>
<evidence type="ECO:0000256" key="5">
    <source>
        <dbReference type="ARBA" id="ARBA00022729"/>
    </source>
</evidence>
<evidence type="ECO:0000313" key="8">
    <source>
        <dbReference type="Ensembl" id="ENSXETP00000106065"/>
    </source>
</evidence>
<keyword evidence="7" id="KW-0472">Membrane</keyword>
<dbReference type="AlphaFoldDB" id="A0A803JDV8"/>
<comment type="subcellular location">
    <subcellularLocation>
        <location evidence="1">Membrane</location>
        <topology evidence="1">Single-pass type I membrane protein</topology>
    </subcellularLocation>
</comment>
<dbReference type="Ensembl" id="ENSXETT00000123131">
    <property type="protein sequence ID" value="ENSXETP00000106065"/>
    <property type="gene ID" value="ENSXETG00000042076"/>
</dbReference>
<evidence type="ECO:0000256" key="1">
    <source>
        <dbReference type="ARBA" id="ARBA00004479"/>
    </source>
</evidence>
<sequence length="148" mass="16138">GRLTDLPYEYRTKRGLLTAPTSFCLRYTHAQCTEYLGRGTPRYSCLTFYSYDATALSISAMGGPVMFIKEIMSAVYGKIIDVTTVSISAMGSPVIVIKTAIISVINGYPASAPKPGSYAFNMDFQIILPLPITPTWKFSGFPSPGPYP</sequence>
<evidence type="ECO:0000256" key="7">
    <source>
        <dbReference type="ARBA" id="ARBA00023136"/>
    </source>
</evidence>
<name>A0A803JDV8_XENTR</name>
<dbReference type="Pfam" id="PF10873">
    <property type="entry name" value="CYYR1"/>
    <property type="match status" value="1"/>
</dbReference>
<evidence type="ECO:0000256" key="6">
    <source>
        <dbReference type="ARBA" id="ARBA00022989"/>
    </source>
</evidence>
<evidence type="ECO:0000256" key="2">
    <source>
        <dbReference type="ARBA" id="ARBA00009401"/>
    </source>
</evidence>
<dbReference type="PANTHER" id="PTHR38490:SF1">
    <property type="entry name" value="CYSTEINE AND TYROSINE-RICH PROTEIN 1"/>
    <property type="match status" value="1"/>
</dbReference>
<dbReference type="GO" id="GO:0016020">
    <property type="term" value="C:membrane"/>
    <property type="evidence" value="ECO:0007669"/>
    <property type="project" value="UniProtKB-SubCell"/>
</dbReference>
<evidence type="ECO:0000256" key="4">
    <source>
        <dbReference type="ARBA" id="ARBA00022692"/>
    </source>
</evidence>
<dbReference type="PANTHER" id="PTHR38490">
    <property type="entry name" value="CYSTEINE AND TYROSINE-RICH PROTEIN 1"/>
    <property type="match status" value="1"/>
</dbReference>
<organism evidence="8">
    <name type="scientific">Xenopus tropicalis</name>
    <name type="common">Western clawed frog</name>
    <name type="synonym">Silurana tropicalis</name>
    <dbReference type="NCBI Taxonomy" id="8364"/>
    <lineage>
        <taxon>Eukaryota</taxon>
        <taxon>Metazoa</taxon>
        <taxon>Chordata</taxon>
        <taxon>Craniata</taxon>
        <taxon>Vertebrata</taxon>
        <taxon>Euteleostomi</taxon>
        <taxon>Amphibia</taxon>
        <taxon>Batrachia</taxon>
        <taxon>Anura</taxon>
        <taxon>Pipoidea</taxon>
        <taxon>Pipidae</taxon>
        <taxon>Xenopodinae</taxon>
        <taxon>Xenopus</taxon>
        <taxon>Silurana</taxon>
    </lineage>
</organism>
<dbReference type="InterPro" id="IPR022640">
    <property type="entry name" value="CYYR1"/>
</dbReference>
<protein>
    <recommendedName>
        <fullName evidence="3">Cysteine and tyrosine-rich protein 1</fullName>
    </recommendedName>
</protein>
<keyword evidence="6" id="KW-1133">Transmembrane helix</keyword>
<proteinExistence type="inferred from homology"/>
<keyword evidence="4" id="KW-0812">Transmembrane</keyword>
<reference evidence="8" key="1">
    <citation type="journal article" date="2010" name="Science">
        <title>The genome of the Western clawed frog Xenopus tropicalis.</title>
        <authorList>
            <person name="Hellsten U."/>
            <person name="Harland R.M."/>
            <person name="Gilchrist M.J."/>
            <person name="Hendrix D."/>
            <person name="Jurka J."/>
            <person name="Kapitonov V."/>
            <person name="Ovcharenko I."/>
            <person name="Putnam N.H."/>
            <person name="Shu S."/>
            <person name="Taher L."/>
            <person name="Blitz I.L."/>
            <person name="Blumberg B."/>
            <person name="Dichmann D.S."/>
            <person name="Dubchak I."/>
            <person name="Amaya E."/>
            <person name="Detter J.C."/>
            <person name="Fletcher R."/>
            <person name="Gerhard D.S."/>
            <person name="Goodstein D."/>
            <person name="Graves T."/>
            <person name="Grigoriev I.V."/>
            <person name="Grimwood J."/>
            <person name="Kawashima T."/>
            <person name="Lindquist E."/>
            <person name="Lucas S.M."/>
            <person name="Mead P.E."/>
            <person name="Mitros T."/>
            <person name="Ogino H."/>
            <person name="Ohta Y."/>
            <person name="Poliakov A.V."/>
            <person name="Pollet N."/>
            <person name="Robert J."/>
            <person name="Salamov A."/>
            <person name="Sater A.K."/>
            <person name="Schmutz J."/>
            <person name="Terry A."/>
            <person name="Vize P.D."/>
            <person name="Warren W.C."/>
            <person name="Wells D."/>
            <person name="Wills A."/>
            <person name="Wilson R.K."/>
            <person name="Zimmerman L.B."/>
            <person name="Zorn A.M."/>
            <person name="Grainger R."/>
            <person name="Grammer T."/>
            <person name="Khokha M.K."/>
            <person name="Richardson P.M."/>
            <person name="Rokhsar D.S."/>
        </authorList>
    </citation>
    <scope>NUCLEOTIDE SEQUENCE [LARGE SCALE GENOMIC DNA]</scope>
    <source>
        <strain evidence="8">Nigerian</strain>
    </source>
</reference>
<reference evidence="8" key="2">
    <citation type="submission" date="2021-03" db="UniProtKB">
        <authorList>
            <consortium name="Ensembl"/>
        </authorList>
    </citation>
    <scope>IDENTIFICATION</scope>
</reference>
<comment type="similarity">
    <text evidence="2">Belongs to the CYYR1 family.</text>
</comment>